<proteinExistence type="predicted"/>
<evidence type="ECO:0000313" key="2">
    <source>
        <dbReference type="EMBL" id="NIJ09054.1"/>
    </source>
</evidence>
<dbReference type="Gene3D" id="2.130.10.130">
    <property type="entry name" value="Integrin alpha, N-terminal"/>
    <property type="match status" value="2"/>
</dbReference>
<gene>
    <name evidence="2" type="ORF">FHS31_002684</name>
</gene>
<sequence length="555" mass="57533">MAIGNAFYGAVNGLRVSSSYLYKVNAAAISYSTSTVNNGISTISTTFASGTISSYSQLSFVGTVAITLNSVNDFITVGNNSYVVYGVSSDGQDLIYGSVAGPSFETYVLSNSGRAPNGPVSFTSTSGVYVAASGPAITALALPSVVNVTHDASTSFGVSAADVGSSVARVSITLDHAIQTAAGSTTTLNFLDTVDSFSDGSSSLVQRLSSLNGAGTYSIASLSVTDNAGKVAQYTGASLASFGLPTTFTLTKHAVAADFSGDGHSDIMWQNVSGAVSEWTVEGNVLSDQLHTGVFNSPVPAGWSIVESFDMNGDGVSDLLWRNPTGAVSVWDGTGGGGFQAGAYNSTALPADWHVAAVGDFNGDGRDDILWRQEGGAVSLWTSTGTEFQAGTYNTSVPTDWKIEGAADFNGDGKSDILWRNASGEFSTWLSTGTGFQIGAYDNTAVPTLWHIRGLADFNGDGKDDILWYSDTGAVSVWTSNGTGFDIGTINDAVPSNWTIAAVGDYNNDGKADILWHSDTGQTSIWDGTGTGFIKGVANANIPTDWHVVAHDFLL</sequence>
<keyword evidence="3" id="KW-1185">Reference proteome</keyword>
<dbReference type="Pfam" id="PF13517">
    <property type="entry name" value="FG-GAP_3"/>
    <property type="match status" value="2"/>
</dbReference>
<dbReference type="Proteomes" id="UP000727456">
    <property type="component" value="Unassembled WGS sequence"/>
</dbReference>
<comment type="caution">
    <text evidence="2">The sequence shown here is derived from an EMBL/GenBank/DDBJ whole genome shotgun (WGS) entry which is preliminary data.</text>
</comment>
<dbReference type="InterPro" id="IPR028994">
    <property type="entry name" value="Integrin_alpha_N"/>
</dbReference>
<evidence type="ECO:0000313" key="3">
    <source>
        <dbReference type="Proteomes" id="UP000727456"/>
    </source>
</evidence>
<organism evidence="2 3">
    <name type="scientific">Sphingomonas vulcanisoli</name>
    <dbReference type="NCBI Taxonomy" id="1658060"/>
    <lineage>
        <taxon>Bacteria</taxon>
        <taxon>Pseudomonadati</taxon>
        <taxon>Pseudomonadota</taxon>
        <taxon>Alphaproteobacteria</taxon>
        <taxon>Sphingomonadales</taxon>
        <taxon>Sphingomonadaceae</taxon>
        <taxon>Sphingomonas</taxon>
    </lineage>
</organism>
<keyword evidence="1" id="KW-0732">Signal</keyword>
<evidence type="ECO:0000256" key="1">
    <source>
        <dbReference type="ARBA" id="ARBA00022729"/>
    </source>
</evidence>
<dbReference type="PANTHER" id="PTHR46580:SF2">
    <property type="entry name" value="MAM DOMAIN-CONTAINING PROTEIN"/>
    <property type="match status" value="1"/>
</dbReference>
<evidence type="ECO:0008006" key="4">
    <source>
        <dbReference type="Google" id="ProtNLM"/>
    </source>
</evidence>
<dbReference type="InterPro" id="IPR013517">
    <property type="entry name" value="FG-GAP"/>
</dbReference>
<protein>
    <recommendedName>
        <fullName evidence="4">VCBS repeat-containing protein</fullName>
    </recommendedName>
</protein>
<dbReference type="EMBL" id="JAAOZC010000007">
    <property type="protein sequence ID" value="NIJ09054.1"/>
    <property type="molecule type" value="Genomic_DNA"/>
</dbReference>
<dbReference type="PANTHER" id="PTHR46580">
    <property type="entry name" value="SENSOR KINASE-RELATED"/>
    <property type="match status" value="1"/>
</dbReference>
<reference evidence="2 3" key="1">
    <citation type="submission" date="2020-03" db="EMBL/GenBank/DDBJ databases">
        <title>Genomic Encyclopedia of Type Strains, Phase III (KMG-III): the genomes of soil and plant-associated and newly described type strains.</title>
        <authorList>
            <person name="Whitman W."/>
        </authorList>
    </citation>
    <scope>NUCLEOTIDE SEQUENCE [LARGE SCALE GENOMIC DNA]</scope>
    <source>
        <strain evidence="2 3">CECT 8804</strain>
    </source>
</reference>
<name>A0ABX0TU49_9SPHN</name>
<dbReference type="SUPFAM" id="SSF69318">
    <property type="entry name" value="Integrin alpha N-terminal domain"/>
    <property type="match status" value="2"/>
</dbReference>
<accession>A0ABX0TU49</accession>
<dbReference type="RefSeq" id="WP_167074280.1">
    <property type="nucleotide sequence ID" value="NZ_JAAOZC010000007.1"/>
</dbReference>